<dbReference type="GO" id="GO:0003676">
    <property type="term" value="F:nucleic acid binding"/>
    <property type="evidence" value="ECO:0007669"/>
    <property type="project" value="InterPro"/>
</dbReference>
<dbReference type="Pfam" id="PF00075">
    <property type="entry name" value="RNase_H"/>
    <property type="match status" value="1"/>
</dbReference>
<accession>A0A918CJX4</accession>
<evidence type="ECO:0000313" key="3">
    <source>
        <dbReference type="Proteomes" id="UP000603865"/>
    </source>
</evidence>
<sequence length="252" mass="27090">MNHAFVDGSYSDSGEYAGVGGWGIVLLLPGQPPRRIQGRAVGAAAGVNGAEDNNATELRAVLEALRHAPEGEALTVYSDNTSTLNSIRRGSLSVSQDELAALIRREAAERGTELRLHRASRERRHMRAAHDLANEARRDQTGREPAPVHAEALIVQAPWRASATITLRRQGEKVTLELPLDPAAPLPSTAQALLGAVALAQPGETLLIRRASKLARAIWEKPQRALEGAAREAVQAGRHAVQERGITVLFES</sequence>
<evidence type="ECO:0000313" key="2">
    <source>
        <dbReference type="EMBL" id="GGR25304.1"/>
    </source>
</evidence>
<feature type="domain" description="RNase H type-1" evidence="1">
    <location>
        <begin position="1"/>
        <end position="138"/>
    </location>
</feature>
<dbReference type="InterPro" id="IPR012337">
    <property type="entry name" value="RNaseH-like_sf"/>
</dbReference>
<dbReference type="InterPro" id="IPR044730">
    <property type="entry name" value="RNase_H-like_dom_plant"/>
</dbReference>
<dbReference type="CDD" id="cd06222">
    <property type="entry name" value="RNase_H_like"/>
    <property type="match status" value="1"/>
</dbReference>
<reference evidence="2" key="1">
    <citation type="journal article" date="2014" name="Int. J. Syst. Evol. Microbiol.">
        <title>Complete genome sequence of Corynebacterium casei LMG S-19264T (=DSM 44701T), isolated from a smear-ripened cheese.</title>
        <authorList>
            <consortium name="US DOE Joint Genome Institute (JGI-PGF)"/>
            <person name="Walter F."/>
            <person name="Albersmeier A."/>
            <person name="Kalinowski J."/>
            <person name="Ruckert C."/>
        </authorList>
    </citation>
    <scope>NUCLEOTIDE SEQUENCE</scope>
    <source>
        <strain evidence="2">JCM 31311</strain>
    </source>
</reference>
<dbReference type="GO" id="GO:0004523">
    <property type="term" value="F:RNA-DNA hybrid ribonuclease activity"/>
    <property type="evidence" value="ECO:0007669"/>
    <property type="project" value="InterPro"/>
</dbReference>
<evidence type="ECO:0000259" key="1">
    <source>
        <dbReference type="PROSITE" id="PS50879"/>
    </source>
</evidence>
<comment type="caution">
    <text evidence="2">The sequence shown here is derived from an EMBL/GenBank/DDBJ whole genome shotgun (WGS) entry which is preliminary data.</text>
</comment>
<keyword evidence="3" id="KW-1185">Reference proteome</keyword>
<dbReference type="AlphaFoldDB" id="A0A918CJX4"/>
<dbReference type="InterPro" id="IPR036397">
    <property type="entry name" value="RNaseH_sf"/>
</dbReference>
<dbReference type="InterPro" id="IPR002156">
    <property type="entry name" value="RNaseH_domain"/>
</dbReference>
<reference evidence="2" key="2">
    <citation type="submission" date="2020-09" db="EMBL/GenBank/DDBJ databases">
        <authorList>
            <person name="Sun Q."/>
            <person name="Ohkuma M."/>
        </authorList>
    </citation>
    <scope>NUCLEOTIDE SEQUENCE</scope>
    <source>
        <strain evidence="2">JCM 31311</strain>
    </source>
</reference>
<dbReference type="EMBL" id="BMQL01000035">
    <property type="protein sequence ID" value="GGR25304.1"/>
    <property type="molecule type" value="Genomic_DNA"/>
</dbReference>
<organism evidence="2 3">
    <name type="scientific">Deinococcus ruber</name>
    <dbReference type="NCBI Taxonomy" id="1848197"/>
    <lineage>
        <taxon>Bacteria</taxon>
        <taxon>Thermotogati</taxon>
        <taxon>Deinococcota</taxon>
        <taxon>Deinococci</taxon>
        <taxon>Deinococcales</taxon>
        <taxon>Deinococcaceae</taxon>
        <taxon>Deinococcus</taxon>
    </lineage>
</organism>
<protein>
    <recommendedName>
        <fullName evidence="1">RNase H type-1 domain-containing protein</fullName>
    </recommendedName>
</protein>
<proteinExistence type="predicted"/>
<dbReference type="RefSeq" id="WP_189092380.1">
    <property type="nucleotide sequence ID" value="NZ_BMQL01000035.1"/>
</dbReference>
<dbReference type="Gene3D" id="3.30.420.10">
    <property type="entry name" value="Ribonuclease H-like superfamily/Ribonuclease H"/>
    <property type="match status" value="1"/>
</dbReference>
<gene>
    <name evidence="2" type="ORF">GCM10008957_41160</name>
</gene>
<dbReference type="SUPFAM" id="SSF53098">
    <property type="entry name" value="Ribonuclease H-like"/>
    <property type="match status" value="1"/>
</dbReference>
<dbReference type="Proteomes" id="UP000603865">
    <property type="component" value="Unassembled WGS sequence"/>
</dbReference>
<dbReference type="PROSITE" id="PS50879">
    <property type="entry name" value="RNASE_H_1"/>
    <property type="match status" value="1"/>
</dbReference>
<name>A0A918CJX4_9DEIO</name>